<gene>
    <name evidence="2" type="ORF">C7U55_12835</name>
</gene>
<dbReference type="AlphaFoldDB" id="A0A2T3FJX5"/>
<accession>A0A2T3FJX5</accession>
<keyword evidence="1" id="KW-0812">Transmembrane</keyword>
<evidence type="ECO:0000313" key="2">
    <source>
        <dbReference type="EMBL" id="PST35552.1"/>
    </source>
</evidence>
<proteinExistence type="predicted"/>
<name>A0A2T3FJX5_9FIRM</name>
<feature type="transmembrane region" description="Helical" evidence="1">
    <location>
        <begin position="159"/>
        <end position="186"/>
    </location>
</feature>
<dbReference type="Proteomes" id="UP000241201">
    <property type="component" value="Unassembled WGS sequence"/>
</dbReference>
<feature type="transmembrane region" description="Helical" evidence="1">
    <location>
        <begin position="55"/>
        <end position="79"/>
    </location>
</feature>
<reference evidence="3" key="1">
    <citation type="submission" date="2018-03" db="EMBL/GenBank/DDBJ databases">
        <title>Lachnoclostridium SNUG30370 gen.nov., sp.nov., isolated from human faeces.</title>
        <authorList>
            <person name="Seo B."/>
            <person name="Jeon K."/>
            <person name="Ko G."/>
        </authorList>
    </citation>
    <scope>NUCLEOTIDE SEQUENCE [LARGE SCALE GENOMIC DNA]</scope>
    <source>
        <strain evidence="3">SNUG30370</strain>
    </source>
</reference>
<organism evidence="2 3">
    <name type="scientific">Faecalibacillus faecis</name>
    <dbReference type="NCBI Taxonomy" id="1982628"/>
    <lineage>
        <taxon>Bacteria</taxon>
        <taxon>Bacillati</taxon>
        <taxon>Bacillota</taxon>
        <taxon>Erysipelotrichia</taxon>
        <taxon>Erysipelotrichales</taxon>
        <taxon>Coprobacillaceae</taxon>
        <taxon>Faecalibacillus</taxon>
    </lineage>
</organism>
<dbReference type="EMBL" id="PYLP01000031">
    <property type="protein sequence ID" value="PST35552.1"/>
    <property type="molecule type" value="Genomic_DNA"/>
</dbReference>
<keyword evidence="1" id="KW-0472">Membrane</keyword>
<evidence type="ECO:0000313" key="3">
    <source>
        <dbReference type="Proteomes" id="UP000241201"/>
    </source>
</evidence>
<keyword evidence="1" id="KW-1133">Transmembrane helix</keyword>
<keyword evidence="3" id="KW-1185">Reference proteome</keyword>
<evidence type="ECO:0000256" key="1">
    <source>
        <dbReference type="SAM" id="Phobius"/>
    </source>
</evidence>
<sequence>MKRINGKGRKLISNLKFNLKKLTYENRIRFERIQENLTFKKSIIKIVRNSLIKNIIFILFLIILDRLFVSKKVFLILPYNFHYLQLWFNNINKIIMSNISIFSEILSVIVGAAGVFLGLYCSNIMSMYSEKYANATQNISRVYENDILTNKCIKMITDYILFSIIILFLLVIQVKIGFLILLITIFKGLEIIVSFGFMSRRTYQFSDTYYITNSVFGELYKILDHLKKDKYFFNDKNFQYYYRNSAKKKLEVLMEINEFNLNKTSDNLSNNIINFMQHVFYFLNDYWKVKKRIPDDSYWYDDKVFYKRWYKSSDNEIILALNTGTMVPHETIRNHLWIEEILMGIIDKSFSYLVSNNDYLNVLKWIGFVKNISTNAIEVGDFDFYVDYLYKIQKSIQNDFVPKVYPVEIKMAFAEYVIVNYLNFLVEVRKYVENEENFLHDIKSFEKSNGKPLNQYYRHLDIRKFYDNIATEIKIEGKRITPEWYINQALAKHCYDDLINIYKKIDVIVNEYITGFVDSLFEQNDNAGAVIAIAKYNEILSKLYYAENSLKKRLEGLLIFYNDKNTVWQEMPQMDIYNKFKSTYNKIFPKWCRSTIHFVKENWNSYNEYPDVLGACYMYLCELLIETIETEEFEVFKENYENLFDIMLLYYEYCKQELYPITNSSQNIQTISLRTNPIVEFGMISGYAYLWGELSNDSRWKDLVLSCTNNKIVKGNYIGNMCQILQTVSDSFPFIRSHDILHNQWIRRMNIMFEEKGKISWKESHFRYEYDGDSILLKLVLNNKENSDFLKYKAYEIYAVAVLNRFLSVDKKYHARDRWEKEYEKKSSKNTF</sequence>
<dbReference type="RefSeq" id="WP_106988892.1">
    <property type="nucleotide sequence ID" value="NZ_JAJDKR010000042.1"/>
</dbReference>
<protein>
    <submittedName>
        <fullName evidence="2">Uncharacterized protein</fullName>
    </submittedName>
</protein>
<feature type="transmembrane region" description="Helical" evidence="1">
    <location>
        <begin position="99"/>
        <end position="121"/>
    </location>
</feature>
<comment type="caution">
    <text evidence="2">The sequence shown here is derived from an EMBL/GenBank/DDBJ whole genome shotgun (WGS) entry which is preliminary data.</text>
</comment>